<evidence type="ECO:0000313" key="3">
    <source>
        <dbReference type="Proteomes" id="UP000250235"/>
    </source>
</evidence>
<evidence type="ECO:0000313" key="2">
    <source>
        <dbReference type="EMBL" id="KZV48812.1"/>
    </source>
</evidence>
<organism evidence="2 3">
    <name type="scientific">Dorcoceras hygrometricum</name>
    <dbReference type="NCBI Taxonomy" id="472368"/>
    <lineage>
        <taxon>Eukaryota</taxon>
        <taxon>Viridiplantae</taxon>
        <taxon>Streptophyta</taxon>
        <taxon>Embryophyta</taxon>
        <taxon>Tracheophyta</taxon>
        <taxon>Spermatophyta</taxon>
        <taxon>Magnoliopsida</taxon>
        <taxon>eudicotyledons</taxon>
        <taxon>Gunneridae</taxon>
        <taxon>Pentapetalae</taxon>
        <taxon>asterids</taxon>
        <taxon>lamiids</taxon>
        <taxon>Lamiales</taxon>
        <taxon>Gesneriaceae</taxon>
        <taxon>Didymocarpoideae</taxon>
        <taxon>Trichosporeae</taxon>
        <taxon>Loxocarpinae</taxon>
        <taxon>Dorcoceras</taxon>
    </lineage>
</organism>
<evidence type="ECO:0000256" key="1">
    <source>
        <dbReference type="SAM" id="MobiDB-lite"/>
    </source>
</evidence>
<feature type="compositionally biased region" description="Basic and acidic residues" evidence="1">
    <location>
        <begin position="30"/>
        <end position="41"/>
    </location>
</feature>
<proteinExistence type="predicted"/>
<gene>
    <name evidence="2" type="ORF">F511_24125</name>
</gene>
<dbReference type="AlphaFoldDB" id="A0A2Z7CNZ3"/>
<feature type="compositionally biased region" description="Basic residues" evidence="1">
    <location>
        <begin position="42"/>
        <end position="53"/>
    </location>
</feature>
<keyword evidence="3" id="KW-1185">Reference proteome</keyword>
<name>A0A2Z7CNZ3_9LAMI</name>
<feature type="region of interest" description="Disordered" evidence="1">
    <location>
        <begin position="1"/>
        <end position="68"/>
    </location>
</feature>
<accession>A0A2Z7CNZ3</accession>
<protein>
    <submittedName>
        <fullName evidence="2">Uncharacterized protein</fullName>
    </submittedName>
</protein>
<dbReference type="EMBL" id="KQ993811">
    <property type="protein sequence ID" value="KZV48812.1"/>
    <property type="molecule type" value="Genomic_DNA"/>
</dbReference>
<dbReference type="Proteomes" id="UP000250235">
    <property type="component" value="Unassembled WGS sequence"/>
</dbReference>
<reference evidence="2 3" key="1">
    <citation type="journal article" date="2015" name="Proc. Natl. Acad. Sci. U.S.A.">
        <title>The resurrection genome of Boea hygrometrica: A blueprint for survival of dehydration.</title>
        <authorList>
            <person name="Xiao L."/>
            <person name="Yang G."/>
            <person name="Zhang L."/>
            <person name="Yang X."/>
            <person name="Zhao S."/>
            <person name="Ji Z."/>
            <person name="Zhou Q."/>
            <person name="Hu M."/>
            <person name="Wang Y."/>
            <person name="Chen M."/>
            <person name="Xu Y."/>
            <person name="Jin H."/>
            <person name="Xiao X."/>
            <person name="Hu G."/>
            <person name="Bao F."/>
            <person name="Hu Y."/>
            <person name="Wan P."/>
            <person name="Li L."/>
            <person name="Deng X."/>
            <person name="Kuang T."/>
            <person name="Xiang C."/>
            <person name="Zhu J.K."/>
            <person name="Oliver M.J."/>
            <person name="He Y."/>
        </authorList>
    </citation>
    <scope>NUCLEOTIDE SEQUENCE [LARGE SCALE GENOMIC DNA]</scope>
    <source>
        <strain evidence="3">cv. XS01</strain>
    </source>
</reference>
<sequence length="68" mass="7688">MVDRQSGPRPDSRHLRQPALEGLTNSARTETPRQADRNKFDHGKRRRRRKGGGRRREVIRGGGGQLGS</sequence>